<gene>
    <name evidence="2" type="ORF">GCM10023335_46200</name>
</gene>
<dbReference type="EMBL" id="BAABKB010000016">
    <property type="protein sequence ID" value="GAA5018510.1"/>
    <property type="molecule type" value="Genomic_DNA"/>
</dbReference>
<name>A0ABP9J4F4_9ACTN</name>
<protein>
    <submittedName>
        <fullName evidence="2">Uncharacterized protein</fullName>
    </submittedName>
</protein>
<dbReference type="Proteomes" id="UP001501759">
    <property type="component" value="Unassembled WGS sequence"/>
</dbReference>
<accession>A0ABP9J4F4</accession>
<evidence type="ECO:0000313" key="2">
    <source>
        <dbReference type="EMBL" id="GAA5018510.1"/>
    </source>
</evidence>
<sequence>MTAMDDRPLDVSPLIRELEGHLLVEAARAEGRAEAERFARSLPWLSDTQRAEVQELYAAEHLVLARRSWQHVARRGGELRAEYEDRYRRLRRRWCAGVLICTALALVSPAVLLLTGTRG</sequence>
<evidence type="ECO:0000256" key="1">
    <source>
        <dbReference type="SAM" id="Phobius"/>
    </source>
</evidence>
<evidence type="ECO:0000313" key="3">
    <source>
        <dbReference type="Proteomes" id="UP001501759"/>
    </source>
</evidence>
<proteinExistence type="predicted"/>
<keyword evidence="1" id="KW-1133">Transmembrane helix</keyword>
<comment type="caution">
    <text evidence="2">The sequence shown here is derived from an EMBL/GenBank/DDBJ whole genome shotgun (WGS) entry which is preliminary data.</text>
</comment>
<organism evidence="2 3">
    <name type="scientific">Streptomyces siamensis</name>
    <dbReference type="NCBI Taxonomy" id="1274986"/>
    <lineage>
        <taxon>Bacteria</taxon>
        <taxon>Bacillati</taxon>
        <taxon>Actinomycetota</taxon>
        <taxon>Actinomycetes</taxon>
        <taxon>Kitasatosporales</taxon>
        <taxon>Streptomycetaceae</taxon>
        <taxon>Streptomyces</taxon>
    </lineage>
</organism>
<keyword evidence="1" id="KW-0812">Transmembrane</keyword>
<keyword evidence="3" id="KW-1185">Reference proteome</keyword>
<keyword evidence="1" id="KW-0472">Membrane</keyword>
<reference evidence="3" key="1">
    <citation type="journal article" date="2019" name="Int. J. Syst. Evol. Microbiol.">
        <title>The Global Catalogue of Microorganisms (GCM) 10K type strain sequencing project: providing services to taxonomists for standard genome sequencing and annotation.</title>
        <authorList>
            <consortium name="The Broad Institute Genomics Platform"/>
            <consortium name="The Broad Institute Genome Sequencing Center for Infectious Disease"/>
            <person name="Wu L."/>
            <person name="Ma J."/>
        </authorList>
    </citation>
    <scope>NUCLEOTIDE SEQUENCE [LARGE SCALE GENOMIC DNA]</scope>
    <source>
        <strain evidence="3">JCM 18409</strain>
    </source>
</reference>
<feature type="transmembrane region" description="Helical" evidence="1">
    <location>
        <begin position="94"/>
        <end position="114"/>
    </location>
</feature>